<feature type="region of interest" description="Disordered" evidence="1">
    <location>
        <begin position="145"/>
        <end position="203"/>
    </location>
</feature>
<dbReference type="Proteomes" id="UP000823775">
    <property type="component" value="Unassembled WGS sequence"/>
</dbReference>
<sequence length="203" mass="23541">TPRTFLVEIQICFWRILSTWKFEERWDSLHLREDGTKLLQRSWRDREKSSLKRHPLNEKGMMLVVSLLLLRGAKKKRQERPQRNSSLDTSIYPEALFSVLQCREIDTIRGEQLKEDHLQGHRPDIVEGRSSIEREALADANDRLSELQSQFTHQPTSSRLRRERKKATEKADKARGSNKGEDRRRGDGAEDPPAGLRDSLSGG</sequence>
<keyword evidence="3" id="KW-1185">Reference proteome</keyword>
<evidence type="ECO:0000313" key="2">
    <source>
        <dbReference type="EMBL" id="MCD7473500.1"/>
    </source>
</evidence>
<accession>A0ABS8TSS3</accession>
<evidence type="ECO:0000256" key="1">
    <source>
        <dbReference type="SAM" id="MobiDB-lite"/>
    </source>
</evidence>
<protein>
    <submittedName>
        <fullName evidence="2">Uncharacterized protein</fullName>
    </submittedName>
</protein>
<feature type="non-terminal residue" evidence="2">
    <location>
        <position position="203"/>
    </location>
</feature>
<feature type="compositionally biased region" description="Polar residues" evidence="1">
    <location>
        <begin position="146"/>
        <end position="158"/>
    </location>
</feature>
<dbReference type="EMBL" id="JACEIK010001983">
    <property type="protein sequence ID" value="MCD7473500.1"/>
    <property type="molecule type" value="Genomic_DNA"/>
</dbReference>
<name>A0ABS8TSS3_DATST</name>
<organism evidence="2 3">
    <name type="scientific">Datura stramonium</name>
    <name type="common">Jimsonweed</name>
    <name type="synonym">Common thornapple</name>
    <dbReference type="NCBI Taxonomy" id="4076"/>
    <lineage>
        <taxon>Eukaryota</taxon>
        <taxon>Viridiplantae</taxon>
        <taxon>Streptophyta</taxon>
        <taxon>Embryophyta</taxon>
        <taxon>Tracheophyta</taxon>
        <taxon>Spermatophyta</taxon>
        <taxon>Magnoliopsida</taxon>
        <taxon>eudicotyledons</taxon>
        <taxon>Gunneridae</taxon>
        <taxon>Pentapetalae</taxon>
        <taxon>asterids</taxon>
        <taxon>lamiids</taxon>
        <taxon>Solanales</taxon>
        <taxon>Solanaceae</taxon>
        <taxon>Solanoideae</taxon>
        <taxon>Datureae</taxon>
        <taxon>Datura</taxon>
    </lineage>
</organism>
<feature type="non-terminal residue" evidence="2">
    <location>
        <position position="1"/>
    </location>
</feature>
<comment type="caution">
    <text evidence="2">The sequence shown here is derived from an EMBL/GenBank/DDBJ whole genome shotgun (WGS) entry which is preliminary data.</text>
</comment>
<evidence type="ECO:0000313" key="3">
    <source>
        <dbReference type="Proteomes" id="UP000823775"/>
    </source>
</evidence>
<feature type="compositionally biased region" description="Basic and acidic residues" evidence="1">
    <location>
        <begin position="166"/>
        <end position="188"/>
    </location>
</feature>
<gene>
    <name evidence="2" type="ORF">HAX54_015407</name>
</gene>
<reference evidence="2 3" key="1">
    <citation type="journal article" date="2021" name="BMC Genomics">
        <title>Datura genome reveals duplications of psychoactive alkaloid biosynthetic genes and high mutation rate following tissue culture.</title>
        <authorList>
            <person name="Rajewski A."/>
            <person name="Carter-House D."/>
            <person name="Stajich J."/>
            <person name="Litt A."/>
        </authorList>
    </citation>
    <scope>NUCLEOTIDE SEQUENCE [LARGE SCALE GENOMIC DNA]</scope>
    <source>
        <strain evidence="2">AR-01</strain>
    </source>
</reference>
<proteinExistence type="predicted"/>